<dbReference type="PROSITE" id="PS00092">
    <property type="entry name" value="N6_MTASE"/>
    <property type="match status" value="1"/>
</dbReference>
<name>A0A158H5T5_9BURK</name>
<dbReference type="Gene3D" id="3.90.1530.30">
    <property type="match status" value="1"/>
</dbReference>
<dbReference type="AlphaFoldDB" id="A0A158H5T5"/>
<dbReference type="PANTHER" id="PTHR12829">
    <property type="entry name" value="N6-ADENOSINE-METHYLTRANSFERASE"/>
    <property type="match status" value="1"/>
</dbReference>
<proteinExistence type="inferred from homology"/>
<dbReference type="InterPro" id="IPR036086">
    <property type="entry name" value="ParB/Sulfiredoxin_sf"/>
</dbReference>
<evidence type="ECO:0000313" key="5">
    <source>
        <dbReference type="EMBL" id="SAL39656.1"/>
    </source>
</evidence>
<dbReference type="SUPFAM" id="SSF53335">
    <property type="entry name" value="S-adenosyl-L-methionine-dependent methyltransferases"/>
    <property type="match status" value="1"/>
</dbReference>
<dbReference type="RefSeq" id="WP_063977855.1">
    <property type="nucleotide sequence ID" value="NZ_FCOK02000025.1"/>
</dbReference>
<evidence type="ECO:0000256" key="3">
    <source>
        <dbReference type="ARBA" id="ARBA00022691"/>
    </source>
</evidence>
<dbReference type="OrthoDB" id="6258822at2"/>
<dbReference type="PANTHER" id="PTHR12829:SF7">
    <property type="entry name" value="N6-ADENOSINE-METHYLTRANSFERASE CATALYTIC SUBUNIT"/>
    <property type="match status" value="1"/>
</dbReference>
<organism evidence="5 6">
    <name type="scientific">Caballeronia udeis</name>
    <dbReference type="NCBI Taxonomy" id="1232866"/>
    <lineage>
        <taxon>Bacteria</taxon>
        <taxon>Pseudomonadati</taxon>
        <taxon>Pseudomonadota</taxon>
        <taxon>Betaproteobacteria</taxon>
        <taxon>Burkholderiales</taxon>
        <taxon>Burkholderiaceae</taxon>
        <taxon>Caballeronia</taxon>
    </lineage>
</organism>
<dbReference type="Proteomes" id="UP000054683">
    <property type="component" value="Unassembled WGS sequence"/>
</dbReference>
<evidence type="ECO:0000313" key="6">
    <source>
        <dbReference type="Proteomes" id="UP000054683"/>
    </source>
</evidence>
<protein>
    <submittedName>
        <fullName evidence="5">Uncharacterized protein</fullName>
    </submittedName>
</protein>
<dbReference type="SUPFAM" id="SSF110849">
    <property type="entry name" value="ParB/Sulfiredoxin"/>
    <property type="match status" value="1"/>
</dbReference>
<evidence type="ECO:0000256" key="4">
    <source>
        <dbReference type="PROSITE-ProRule" id="PRU00489"/>
    </source>
</evidence>
<reference evidence="5 6" key="1">
    <citation type="submission" date="2016-01" db="EMBL/GenBank/DDBJ databases">
        <authorList>
            <person name="Oliw E.H."/>
        </authorList>
    </citation>
    <scope>NUCLEOTIDE SEQUENCE [LARGE SCALE GENOMIC DNA]</scope>
    <source>
        <strain evidence="5">LMG 27134</strain>
    </source>
</reference>
<dbReference type="InterPro" id="IPR002052">
    <property type="entry name" value="DNA_methylase_N6_adenine_CS"/>
</dbReference>
<dbReference type="GO" id="GO:0032259">
    <property type="term" value="P:methylation"/>
    <property type="evidence" value="ECO:0007669"/>
    <property type="project" value="UniProtKB-KW"/>
</dbReference>
<keyword evidence="3" id="KW-0949">S-adenosyl-L-methionine</keyword>
<sequence>MNEHDDNTVLDFKGFTDGEYGIHEAAALFPGMRLREYRELKRDIHANGQRVPISVFRNQVVDGRHRLRACRELGIDPLFESVNEIKGSVGAYVVSMNLHRRHLTDSQRGMIAASLASLKLGANQHTAHAVSQAQAAKALNVSVDTLQRAKKVRDSGHRGLIDAVETGDVDVSNAAALITLSREELDKLVESRSGVRAKEMSEKARELKKQAREAARETRLHSCGALRAKSQPLDPSIGPFNLIYADPPWDYIDEAVLGYPTMSVEQICEMPVKDVANTDAVLFLWVPASLIRQGLKVIEAWGFRYITQAIWAKDGSGQGQYFRVNHEVLLLATRGYSLPEVPPSARLPSVFSYPRREHSQKPDEFYDVIERMYPELPKLELFHRGVTRAGWYMWGNEVQHGPAQIERSTAGRSMADEINETMGRLVWGVESANDGQVTFGLDLATRQAA</sequence>
<gene>
    <name evidence="5" type="ORF">AWB69_03971</name>
</gene>
<dbReference type="GO" id="GO:0003676">
    <property type="term" value="F:nucleic acid binding"/>
    <property type="evidence" value="ECO:0007669"/>
    <property type="project" value="InterPro"/>
</dbReference>
<keyword evidence="2" id="KW-0808">Transferase</keyword>
<dbReference type="InterPro" id="IPR007757">
    <property type="entry name" value="MT-A70-like"/>
</dbReference>
<evidence type="ECO:0000256" key="1">
    <source>
        <dbReference type="ARBA" id="ARBA00022603"/>
    </source>
</evidence>
<dbReference type="GO" id="GO:0008168">
    <property type="term" value="F:methyltransferase activity"/>
    <property type="evidence" value="ECO:0007669"/>
    <property type="project" value="UniProtKB-KW"/>
</dbReference>
<keyword evidence="1" id="KW-0489">Methyltransferase</keyword>
<dbReference type="InterPro" id="IPR029063">
    <property type="entry name" value="SAM-dependent_MTases_sf"/>
</dbReference>
<dbReference type="EMBL" id="FCOK02000025">
    <property type="protein sequence ID" value="SAL39656.1"/>
    <property type="molecule type" value="Genomic_DNA"/>
</dbReference>
<dbReference type="PROSITE" id="PS51143">
    <property type="entry name" value="MT_A70"/>
    <property type="match status" value="1"/>
</dbReference>
<accession>A0A158H5T5</accession>
<dbReference type="Pfam" id="PF05063">
    <property type="entry name" value="MT-A70"/>
    <property type="match status" value="1"/>
</dbReference>
<dbReference type="Gene3D" id="1.10.10.2830">
    <property type="match status" value="1"/>
</dbReference>
<evidence type="ECO:0000256" key="2">
    <source>
        <dbReference type="ARBA" id="ARBA00022679"/>
    </source>
</evidence>
<comment type="similarity">
    <text evidence="4">Belongs to the MT-A70-like family.</text>
</comment>